<dbReference type="GO" id="GO:0003700">
    <property type="term" value="F:DNA-binding transcription factor activity"/>
    <property type="evidence" value="ECO:0007669"/>
    <property type="project" value="InterPro"/>
</dbReference>
<dbReference type="EMBL" id="BOOW01000008">
    <property type="protein sequence ID" value="GII91226.1"/>
    <property type="molecule type" value="Genomic_DNA"/>
</dbReference>
<dbReference type="InterPro" id="IPR036594">
    <property type="entry name" value="Meth_synthase_dom"/>
</dbReference>
<dbReference type="Proteomes" id="UP000606172">
    <property type="component" value="Unassembled WGS sequence"/>
</dbReference>
<dbReference type="SUPFAM" id="SSF46955">
    <property type="entry name" value="Putative DNA-binding domain"/>
    <property type="match status" value="1"/>
</dbReference>
<gene>
    <name evidence="7" type="ORF">Ssi02_14570</name>
</gene>
<accession>A0A919RG00</accession>
<evidence type="ECO:0000259" key="6">
    <source>
        <dbReference type="PROSITE" id="PS50937"/>
    </source>
</evidence>
<dbReference type="Gene3D" id="1.10.1660.10">
    <property type="match status" value="1"/>
</dbReference>
<comment type="caution">
    <text evidence="7">The sequence shown here is derived from an EMBL/GenBank/DDBJ whole genome shotgun (WGS) entry which is preliminary data.</text>
</comment>
<proteinExistence type="predicted"/>
<keyword evidence="8" id="KW-1185">Reference proteome</keyword>
<keyword evidence="4" id="KW-0804">Transcription</keyword>
<dbReference type="PANTHER" id="PTHR30204">
    <property type="entry name" value="REDOX-CYCLING DRUG-SENSING TRANSCRIPTIONAL ACTIVATOR SOXR"/>
    <property type="match status" value="1"/>
</dbReference>
<organism evidence="7 8">
    <name type="scientific">Sinosporangium siamense</name>
    <dbReference type="NCBI Taxonomy" id="1367973"/>
    <lineage>
        <taxon>Bacteria</taxon>
        <taxon>Bacillati</taxon>
        <taxon>Actinomycetota</taxon>
        <taxon>Actinomycetes</taxon>
        <taxon>Streptosporangiales</taxon>
        <taxon>Streptosporangiaceae</taxon>
        <taxon>Sinosporangium</taxon>
    </lineage>
</organism>
<protein>
    <submittedName>
        <fullName evidence="7">MerR family transcriptional regulator</fullName>
    </submittedName>
</protein>
<dbReference type="PANTHER" id="PTHR30204:SF69">
    <property type="entry name" value="MERR-FAMILY TRANSCRIPTIONAL REGULATOR"/>
    <property type="match status" value="1"/>
</dbReference>
<reference evidence="7" key="1">
    <citation type="submission" date="2021-01" db="EMBL/GenBank/DDBJ databases">
        <title>Whole genome shotgun sequence of Sinosporangium siamense NBRC 109515.</title>
        <authorList>
            <person name="Komaki H."/>
            <person name="Tamura T."/>
        </authorList>
    </citation>
    <scope>NUCLEOTIDE SEQUENCE</scope>
    <source>
        <strain evidence="7">NBRC 109515</strain>
    </source>
</reference>
<dbReference type="GO" id="GO:0003677">
    <property type="term" value="F:DNA binding"/>
    <property type="evidence" value="ECO:0007669"/>
    <property type="project" value="UniProtKB-KW"/>
</dbReference>
<keyword evidence="2" id="KW-0805">Transcription regulation</keyword>
<dbReference type="PROSITE" id="PS50937">
    <property type="entry name" value="HTH_MERR_2"/>
    <property type="match status" value="1"/>
</dbReference>
<sequence>MNERTREAGAPRAFAPAAAGRRPPDPEDPPGYGIGAAARRVGVSEFTLRNWDNRYRVSSSRRTTGGHRRFSPADIRLLEDIVRLVKSGVPPQEAAEAMLREHGRTVPGRSGAAPAAQAARREVQEQPARIPPRQEGPMAVPSAEEITRAAAALDTPAVTDALTVAADLRGVSWTWENLVLPVLAAIGGMQADTGGCIGVEHMFSERVATLLATRSGRPRRPAHPGVILLACAEDEQHSLPIYALAAALTSEYHLETRILGARTPCPALSESINTLRPAVVFVWSQLESTGDASRLASLPGLLPGGRVVAGGPGWRGPMPAGVMKVASLRTAIALVTTFIA</sequence>
<dbReference type="InterPro" id="IPR000551">
    <property type="entry name" value="MerR-type_HTH_dom"/>
</dbReference>
<feature type="domain" description="HTH merR-type" evidence="6">
    <location>
        <begin position="31"/>
        <end position="100"/>
    </location>
</feature>
<dbReference type="Gene3D" id="3.40.50.280">
    <property type="entry name" value="Cobalamin-binding domain"/>
    <property type="match status" value="1"/>
</dbReference>
<evidence type="ECO:0000256" key="5">
    <source>
        <dbReference type="SAM" id="MobiDB-lite"/>
    </source>
</evidence>
<dbReference type="InterPro" id="IPR047057">
    <property type="entry name" value="MerR_fam"/>
</dbReference>
<feature type="region of interest" description="Disordered" evidence="5">
    <location>
        <begin position="102"/>
        <end position="138"/>
    </location>
</feature>
<feature type="region of interest" description="Disordered" evidence="5">
    <location>
        <begin position="1"/>
        <end position="35"/>
    </location>
</feature>
<evidence type="ECO:0000313" key="7">
    <source>
        <dbReference type="EMBL" id="GII91226.1"/>
    </source>
</evidence>
<name>A0A919RG00_9ACTN</name>
<keyword evidence="3" id="KW-0238">DNA-binding</keyword>
<evidence type="ECO:0000256" key="2">
    <source>
        <dbReference type="ARBA" id="ARBA00023015"/>
    </source>
</evidence>
<dbReference type="AlphaFoldDB" id="A0A919RG00"/>
<dbReference type="SMART" id="SM00422">
    <property type="entry name" value="HTH_MERR"/>
    <property type="match status" value="1"/>
</dbReference>
<evidence type="ECO:0000256" key="3">
    <source>
        <dbReference type="ARBA" id="ARBA00023125"/>
    </source>
</evidence>
<dbReference type="InterPro" id="IPR009061">
    <property type="entry name" value="DNA-bd_dom_put_sf"/>
</dbReference>
<keyword evidence="1" id="KW-0678">Repressor</keyword>
<dbReference type="Pfam" id="PF13411">
    <property type="entry name" value="MerR_1"/>
    <property type="match status" value="1"/>
</dbReference>
<dbReference type="RefSeq" id="WP_204022419.1">
    <property type="nucleotide sequence ID" value="NZ_BOOW01000008.1"/>
</dbReference>
<feature type="compositionally biased region" description="Low complexity" evidence="5">
    <location>
        <begin position="10"/>
        <end position="21"/>
    </location>
</feature>
<evidence type="ECO:0000256" key="1">
    <source>
        <dbReference type="ARBA" id="ARBA00022491"/>
    </source>
</evidence>
<evidence type="ECO:0000256" key="4">
    <source>
        <dbReference type="ARBA" id="ARBA00023163"/>
    </source>
</evidence>
<evidence type="ECO:0000313" key="8">
    <source>
        <dbReference type="Proteomes" id="UP000606172"/>
    </source>
</evidence>
<dbReference type="Gene3D" id="1.10.1240.10">
    <property type="entry name" value="Methionine synthase domain"/>
    <property type="match status" value="1"/>
</dbReference>